<gene>
    <name evidence="6" type="ORF">GFSPODELE1_LOCUS511</name>
</gene>
<keyword evidence="7" id="KW-1185">Reference proteome</keyword>
<evidence type="ECO:0000259" key="5">
    <source>
        <dbReference type="PROSITE" id="PS50166"/>
    </source>
</evidence>
<feature type="domain" description="Importin N-terminal" evidence="5">
    <location>
        <begin position="23"/>
        <end position="99"/>
    </location>
</feature>
<evidence type="ECO:0000313" key="7">
    <source>
        <dbReference type="Proteomes" id="UP001497453"/>
    </source>
</evidence>
<dbReference type="PANTHER" id="PTHR10997:SF9">
    <property type="entry name" value="IMPORTIN-9"/>
    <property type="match status" value="1"/>
</dbReference>
<dbReference type="Proteomes" id="UP001497453">
    <property type="component" value="Chromosome 1"/>
</dbReference>
<dbReference type="InterPro" id="IPR011989">
    <property type="entry name" value="ARM-like"/>
</dbReference>
<evidence type="ECO:0000256" key="3">
    <source>
        <dbReference type="ARBA" id="ARBA00022927"/>
    </source>
</evidence>
<sequence length="1044" mass="114803">MASEIAQCLTATLSADPTTRITAELKLNELTARPEAGLTLSQLLLAQDVDISLRQSAGILLRRYIRERWSPFFVQFKGNATQVEVKIQIRQAIFQGLSDPSRKIRSICAQILSSIANSDWPDEYPELLTLLIGLLSSDSPDAVHGAMQVLVEFVSADLSEDQILPVLRELLPVLLSILGAQDRHSALTRARTIVVFRQCVEALYMVKDQHPQAVKEATASILPVWLDAFIVLLNIDPRRDVENTPNWDGLSIRMEVFKTLDICLTSFPRTVTPYVHDVLNASLQHLHALQSAFSHYYLTASSPVPQNSEGGTIDLTNLTCTIFDFVTRAARGSRAREWFSDVNLAALVRAVFDWVQMSNEDEEQWANDPNAFVAQDSDETLQYSTRVAGFDLLSVLIEHSPAVTVSAMNAVTRQIVQESSNNRAARHDDWWRPLEAALAALGATAESVLDCVEDELDSGRPKPIDIEFLLRSVVPALLALSERPFLQGRAFVFASQYTKLLPEELAGQYLDASVQVLEAPEAGVPVKVSAIRAIQNFYQHITASNKQALAPRVVQDLQPFVTQTSEDTLSLVLETLSFVLLVNDGAWITPEIASSLLVSLMEVWTKFNKDPLFVSLLGEIFGALSGSPAPGAYEIVLKQAIPVLCNAILTASSDNAWLAESALDLLDSIIGARGDRDLGDNLFATIAPALFYALATNEDRDVIQSGIALLTLLIRRAFNQLLAWSDPQTGKSGLEHVLAVIAKQLQGEDESGGLFIGDLIIHLLRVAGEAVVPVLPELLQATAKRMQTAKTATFVQSLIIPFAYLIHNDQRDTVLTLLESTDIDGRSALDVVINTWCENAETMQGFWASRISTLALCSLYASERPSLQQLVVKGDIIVKEETRDVIMTRSRTKQSTPPKHVPTEWTRIPFPAKALKLIIHELTSGGESASMGLGDIEPSDLATDDGDETWEDEGHLCPGMDKDEMAFLSELLGPRGAAFDNEEGFDDIDDDDLKADPISQIDLDAHIRTFLRECASRNVNNFSALVDILSPDETLVVQKVVSEQ</sequence>
<evidence type="ECO:0000256" key="2">
    <source>
        <dbReference type="ARBA" id="ARBA00022448"/>
    </source>
</evidence>
<evidence type="ECO:0000256" key="1">
    <source>
        <dbReference type="ARBA" id="ARBA00004123"/>
    </source>
</evidence>
<evidence type="ECO:0000313" key="6">
    <source>
        <dbReference type="EMBL" id="CAL1694899.1"/>
    </source>
</evidence>
<dbReference type="Pfam" id="PF25018">
    <property type="entry name" value="HEAT_IPO9_c"/>
    <property type="match status" value="1"/>
</dbReference>
<proteinExistence type="predicted"/>
<reference evidence="7" key="1">
    <citation type="submission" date="2024-04" db="EMBL/GenBank/DDBJ databases">
        <authorList>
            <person name="Shaw F."/>
            <person name="Minotto A."/>
        </authorList>
    </citation>
    <scope>NUCLEOTIDE SEQUENCE [LARGE SCALE GENOMIC DNA]</scope>
</reference>
<keyword evidence="3" id="KW-0653">Protein transport</keyword>
<evidence type="ECO:0000256" key="4">
    <source>
        <dbReference type="ARBA" id="ARBA00023242"/>
    </source>
</evidence>
<dbReference type="Pfam" id="PF03810">
    <property type="entry name" value="IBN_N"/>
    <property type="match status" value="1"/>
</dbReference>
<comment type="subcellular location">
    <subcellularLocation>
        <location evidence="1">Nucleus</location>
    </subcellularLocation>
</comment>
<accession>A0ABP1CJU5</accession>
<keyword evidence="4" id="KW-0539">Nucleus</keyword>
<dbReference type="SUPFAM" id="SSF48371">
    <property type="entry name" value="ARM repeat"/>
    <property type="match status" value="1"/>
</dbReference>
<dbReference type="EMBL" id="OZ037944">
    <property type="protein sequence ID" value="CAL1694899.1"/>
    <property type="molecule type" value="Genomic_DNA"/>
</dbReference>
<dbReference type="InterPro" id="IPR016024">
    <property type="entry name" value="ARM-type_fold"/>
</dbReference>
<dbReference type="Gene3D" id="1.25.10.10">
    <property type="entry name" value="Leucine-rich Repeat Variant"/>
    <property type="match status" value="1"/>
</dbReference>
<protein>
    <recommendedName>
        <fullName evidence="5">Importin N-terminal domain-containing protein</fullName>
    </recommendedName>
</protein>
<keyword evidence="2" id="KW-0813">Transport</keyword>
<name>A0ABP1CJU5_9APHY</name>
<dbReference type="InterPro" id="IPR001494">
    <property type="entry name" value="Importin-beta_N"/>
</dbReference>
<organism evidence="6 7">
    <name type="scientific">Somion occarium</name>
    <dbReference type="NCBI Taxonomy" id="3059160"/>
    <lineage>
        <taxon>Eukaryota</taxon>
        <taxon>Fungi</taxon>
        <taxon>Dikarya</taxon>
        <taxon>Basidiomycota</taxon>
        <taxon>Agaricomycotina</taxon>
        <taxon>Agaricomycetes</taxon>
        <taxon>Polyporales</taxon>
        <taxon>Cerrenaceae</taxon>
        <taxon>Somion</taxon>
    </lineage>
</organism>
<dbReference type="PROSITE" id="PS50166">
    <property type="entry name" value="IMPORTIN_B_NT"/>
    <property type="match status" value="1"/>
</dbReference>
<dbReference type="PANTHER" id="PTHR10997">
    <property type="entry name" value="IMPORTIN-7, 8, 11"/>
    <property type="match status" value="1"/>
</dbReference>
<dbReference type="SMART" id="SM00913">
    <property type="entry name" value="IBN_N"/>
    <property type="match status" value="1"/>
</dbReference>
<dbReference type="InterPro" id="IPR056840">
    <property type="entry name" value="HEAT_IPO9_central"/>
</dbReference>